<evidence type="ECO:0000313" key="3">
    <source>
        <dbReference type="EMBL" id="CUS12730.1"/>
    </source>
</evidence>
<evidence type="ECO:0000259" key="2">
    <source>
        <dbReference type="SMART" id="SM00460"/>
    </source>
</evidence>
<dbReference type="PANTHER" id="PTHR46333">
    <property type="entry name" value="CYTOKINESIS PROTEIN 3"/>
    <property type="match status" value="1"/>
</dbReference>
<feature type="region of interest" description="Disordered" evidence="1">
    <location>
        <begin position="1"/>
        <end position="191"/>
    </location>
</feature>
<dbReference type="InterPro" id="IPR052557">
    <property type="entry name" value="CAP/Cytokinesis_protein"/>
</dbReference>
<sequence>MNSSVESAGGGSIRERMAMLQLNQVARNTPTLPAGAGPPAPPPPPPKRIPPPLPARKTSRLSLASYHSSSSGSDGSSITSIGSNPPVYTGKESLPTQFAGKPKVHEQLKKSPPSLPTRSKPAPVLPPRDPPLPSRSNTSPTQNQAQPQPTPRRLPPLPSISVPPLPNRPKLPVESQMESTISRGPPPVPLSTRPALSRCPSPSMPCLACYDFSGPDKHASLPQFERTRVGSLQQLAVGLTAPFSNTLDRARAIFTWLHHNVSYDVHGFLSGKMASQDPEEVLQSGTAVCAGYAELFNKLSSFVGLETKVVSGHGKGYGFIPGEPYNRNHAWSAIKMDWGWHLIDCCWGSGSIDGPPNPGYNKRLAPEHFISTPNVFGRRHFPEDSSWQCREDGRIIDWEEYMMPDQEEPEPLRYSSFGEEFGFSEKAVQPPSNNIDFFAGRRTAFSVGLLCEHMSRKEEWVLFLVIGEFSDKNWALMDSDGRGRYHIEVELPDQRGLKVGLYRATTWKGRDAKGLSAKEWQAEVGGVAWGWSPIIIWGADK</sequence>
<dbReference type="GO" id="GO:0005737">
    <property type="term" value="C:cytoplasm"/>
    <property type="evidence" value="ECO:0007669"/>
    <property type="project" value="TreeGrafter"/>
</dbReference>
<dbReference type="EMBL" id="LN890985">
    <property type="protein sequence ID" value="CUS12730.1"/>
    <property type="molecule type" value="Genomic_DNA"/>
</dbReference>
<dbReference type="Proteomes" id="UP001412239">
    <property type="component" value="Unassembled WGS sequence"/>
</dbReference>
<reference evidence="3" key="1">
    <citation type="submission" date="2015-10" db="EMBL/GenBank/DDBJ databases">
        <authorList>
            <person name="Regsiter A."/>
            <person name="william w."/>
        </authorList>
    </citation>
    <scope>NUCLEOTIDE SEQUENCE</scope>
    <source>
        <strain evidence="3">Montdore</strain>
    </source>
</reference>
<dbReference type="SUPFAM" id="SSF54001">
    <property type="entry name" value="Cysteine proteinases"/>
    <property type="match status" value="1"/>
</dbReference>
<dbReference type="SMART" id="SM00460">
    <property type="entry name" value="TGc"/>
    <property type="match status" value="1"/>
</dbReference>
<proteinExistence type="predicted"/>
<dbReference type="Pfam" id="PF01841">
    <property type="entry name" value="Transglut_core"/>
    <property type="match status" value="1"/>
</dbReference>
<accession>A0A292Q1Z6</accession>
<dbReference type="Gene3D" id="3.10.620.30">
    <property type="match status" value="1"/>
</dbReference>
<feature type="compositionally biased region" description="Pro residues" evidence="1">
    <location>
        <begin position="36"/>
        <end position="54"/>
    </location>
</feature>
<gene>
    <name evidence="3" type="ORF">GSTUAT00003153001</name>
</gene>
<dbReference type="InterPro" id="IPR002931">
    <property type="entry name" value="Transglutaminase-like"/>
</dbReference>
<dbReference type="InterPro" id="IPR038765">
    <property type="entry name" value="Papain-like_cys_pep_sf"/>
</dbReference>
<dbReference type="AlphaFoldDB" id="A0A292Q1Z6"/>
<dbReference type="PANTHER" id="PTHR46333:SF5">
    <property type="entry name" value="TRANSGLUTAMINASE-LIKE DOMAIN-CONTAINING PROTEIN"/>
    <property type="match status" value="1"/>
</dbReference>
<organism evidence="3 4">
    <name type="scientific">Tuber aestivum</name>
    <name type="common">summer truffle</name>
    <dbReference type="NCBI Taxonomy" id="59557"/>
    <lineage>
        <taxon>Eukaryota</taxon>
        <taxon>Fungi</taxon>
        <taxon>Dikarya</taxon>
        <taxon>Ascomycota</taxon>
        <taxon>Pezizomycotina</taxon>
        <taxon>Pezizomycetes</taxon>
        <taxon>Pezizales</taxon>
        <taxon>Tuberaceae</taxon>
        <taxon>Tuber</taxon>
    </lineage>
</organism>
<protein>
    <recommendedName>
        <fullName evidence="2">Transglutaminase-like domain-containing protein</fullName>
    </recommendedName>
</protein>
<feature type="compositionally biased region" description="Pro residues" evidence="1">
    <location>
        <begin position="123"/>
        <end position="133"/>
    </location>
</feature>
<feature type="compositionally biased region" description="Low complexity" evidence="1">
    <location>
        <begin position="60"/>
        <end position="83"/>
    </location>
</feature>
<feature type="compositionally biased region" description="Low complexity" evidence="1">
    <location>
        <begin position="134"/>
        <end position="147"/>
    </location>
</feature>
<feature type="compositionally biased region" description="Pro residues" evidence="1">
    <location>
        <begin position="148"/>
        <end position="169"/>
    </location>
</feature>
<feature type="domain" description="Transglutaminase-like" evidence="2">
    <location>
        <begin position="281"/>
        <end position="347"/>
    </location>
</feature>
<evidence type="ECO:0000256" key="1">
    <source>
        <dbReference type="SAM" id="MobiDB-lite"/>
    </source>
</evidence>
<evidence type="ECO:0000313" key="4">
    <source>
        <dbReference type="Proteomes" id="UP001412239"/>
    </source>
</evidence>
<keyword evidence="4" id="KW-1185">Reference proteome</keyword>
<name>A0A292Q1Z6_9PEZI</name>